<feature type="domain" description="Glycosyltransferase 2-like" evidence="1">
    <location>
        <begin position="8"/>
        <end position="167"/>
    </location>
</feature>
<dbReference type="Gene3D" id="3.90.550.10">
    <property type="entry name" value="Spore Coat Polysaccharide Biosynthesis Protein SpsA, Chain A"/>
    <property type="match status" value="1"/>
</dbReference>
<protein>
    <submittedName>
        <fullName evidence="3">Glycosyltransferase involved in cell wall biosynthesis</fullName>
    </submittedName>
</protein>
<evidence type="ECO:0000313" key="4">
    <source>
        <dbReference type="Proteomes" id="UP000548476"/>
    </source>
</evidence>
<dbReference type="PANTHER" id="PTHR22916:SF3">
    <property type="entry name" value="UDP-GLCNAC:BETAGAL BETA-1,3-N-ACETYLGLUCOSAMINYLTRANSFERASE-LIKE PROTEIN 1"/>
    <property type="match status" value="1"/>
</dbReference>
<proteinExistence type="predicted"/>
<dbReference type="Proteomes" id="UP000548476">
    <property type="component" value="Unassembled WGS sequence"/>
</dbReference>
<keyword evidence="4" id="KW-1185">Reference proteome</keyword>
<sequence>MNHTPAVTIVVPVYNAMPWLTEAINSILAQTIGRDQLEIIAVDDGSTDGSGAELDRFAAAESCIKVIHQENSGGPGKPCNVGLDNATGEYVYFVGADDYLGPKAMAKMLDMARRAKSDIVLGKMVPAPGFGNRAPRGMWGRNEAKVDLLTSQIYLALSQVKLFRRAFVEGHGLRFPTGQLVSSDQPFTAEAYFRAEVISVVADYDCYYVRNRPDDSNVTRRTHDPLPWLDQAERLLNTIAEYVPAGPGRDNLVTRHFRFEILPCLGSKHPRFADRWLNGSSPEEQRKVLDRVKELCDTWLTDNVLDKLAPDLRVRAYCVRENKTAELTDIITAQLSMPEKAITDGGRVYLRLPHFRDESARIPDRMFELDNIRVVHRLDFVDWTAAGLLTVGGHAHLTQVDTDGQTVELLVRKRGSDVEYRIAAAQSETPELADASTPYDYTRAGFRAGVDFATLAAGAPAGKGVWDLSLSVSSKGVTVERRLGSERAKDIATGHRLRVLPDGEGGHRFADGYFGVAGNLSVDVGGKLKAVAENVRCTRLDSSRTSLDVTARMPLSDVPDELDVSLVVTRSGKTVALPTELSFDEDGVTATAHLSAPMLKLRPGTWAVKARIAHEGGGRSFPAIRKGGKPAEVGVLPRIGALLRKVFGS</sequence>
<dbReference type="GO" id="GO:0016758">
    <property type="term" value="F:hexosyltransferase activity"/>
    <property type="evidence" value="ECO:0007669"/>
    <property type="project" value="UniProtKB-ARBA"/>
</dbReference>
<dbReference type="EMBL" id="JACHGT010000002">
    <property type="protein sequence ID" value="MBB6033211.1"/>
    <property type="molecule type" value="Genomic_DNA"/>
</dbReference>
<dbReference type="RefSeq" id="WP_184786097.1">
    <property type="nucleotide sequence ID" value="NZ_BONT01000023.1"/>
</dbReference>
<dbReference type="InterPro" id="IPR029044">
    <property type="entry name" value="Nucleotide-diphossugar_trans"/>
</dbReference>
<feature type="domain" description="TarS/TarP linker" evidence="2">
    <location>
        <begin position="228"/>
        <end position="329"/>
    </location>
</feature>
<gene>
    <name evidence="3" type="ORF">HNR73_001058</name>
</gene>
<evidence type="ECO:0000259" key="1">
    <source>
        <dbReference type="Pfam" id="PF00535"/>
    </source>
</evidence>
<dbReference type="Pfam" id="PF22181">
    <property type="entry name" value="TarS_linker"/>
    <property type="match status" value="1"/>
</dbReference>
<dbReference type="InterPro" id="IPR001173">
    <property type="entry name" value="Glyco_trans_2-like"/>
</dbReference>
<keyword evidence="3" id="KW-0808">Transferase</keyword>
<dbReference type="PANTHER" id="PTHR22916">
    <property type="entry name" value="GLYCOSYLTRANSFERASE"/>
    <property type="match status" value="1"/>
</dbReference>
<name>A0A841F828_9ACTN</name>
<comment type="caution">
    <text evidence="3">The sequence shown here is derived from an EMBL/GenBank/DDBJ whole genome shotgun (WGS) entry which is preliminary data.</text>
</comment>
<dbReference type="AlphaFoldDB" id="A0A841F828"/>
<dbReference type="InterPro" id="IPR054028">
    <property type="entry name" value="TarS/TarP_linker"/>
</dbReference>
<dbReference type="Pfam" id="PF00535">
    <property type="entry name" value="Glycos_transf_2"/>
    <property type="match status" value="1"/>
</dbReference>
<dbReference type="CDD" id="cd00761">
    <property type="entry name" value="Glyco_tranf_GTA_type"/>
    <property type="match status" value="1"/>
</dbReference>
<reference evidence="3 4" key="1">
    <citation type="submission" date="2020-08" db="EMBL/GenBank/DDBJ databases">
        <title>Genomic Encyclopedia of Type Strains, Phase IV (KMG-IV): sequencing the most valuable type-strain genomes for metagenomic binning, comparative biology and taxonomic classification.</title>
        <authorList>
            <person name="Goeker M."/>
        </authorList>
    </citation>
    <scope>NUCLEOTIDE SEQUENCE [LARGE SCALE GENOMIC DNA]</scope>
    <source>
        <strain evidence="3 4">YIM 65646</strain>
    </source>
</reference>
<evidence type="ECO:0000259" key="2">
    <source>
        <dbReference type="Pfam" id="PF22181"/>
    </source>
</evidence>
<accession>A0A841F828</accession>
<dbReference type="SUPFAM" id="SSF53448">
    <property type="entry name" value="Nucleotide-diphospho-sugar transferases"/>
    <property type="match status" value="1"/>
</dbReference>
<evidence type="ECO:0000313" key="3">
    <source>
        <dbReference type="EMBL" id="MBB6033211.1"/>
    </source>
</evidence>
<organism evidence="3 4">
    <name type="scientific">Phytomonospora endophytica</name>
    <dbReference type="NCBI Taxonomy" id="714109"/>
    <lineage>
        <taxon>Bacteria</taxon>
        <taxon>Bacillati</taxon>
        <taxon>Actinomycetota</taxon>
        <taxon>Actinomycetes</taxon>
        <taxon>Micromonosporales</taxon>
        <taxon>Micromonosporaceae</taxon>
        <taxon>Phytomonospora</taxon>
    </lineage>
</organism>